<proteinExistence type="predicted"/>
<feature type="compositionally biased region" description="Basic and acidic residues" evidence="1">
    <location>
        <begin position="537"/>
        <end position="553"/>
    </location>
</feature>
<evidence type="ECO:0000259" key="2">
    <source>
        <dbReference type="SMART" id="SM00355"/>
    </source>
</evidence>
<dbReference type="EMBL" id="MU004185">
    <property type="protein sequence ID" value="KAF2498252.1"/>
    <property type="molecule type" value="Genomic_DNA"/>
</dbReference>
<name>A0A6A6R1J6_9PEZI</name>
<dbReference type="SMART" id="SM00355">
    <property type="entry name" value="ZnF_C2H2"/>
    <property type="match status" value="2"/>
</dbReference>
<feature type="region of interest" description="Disordered" evidence="1">
    <location>
        <begin position="99"/>
        <end position="119"/>
    </location>
</feature>
<reference evidence="3" key="1">
    <citation type="journal article" date="2020" name="Stud. Mycol.">
        <title>101 Dothideomycetes genomes: a test case for predicting lifestyles and emergence of pathogens.</title>
        <authorList>
            <person name="Haridas S."/>
            <person name="Albert R."/>
            <person name="Binder M."/>
            <person name="Bloem J."/>
            <person name="Labutti K."/>
            <person name="Salamov A."/>
            <person name="Andreopoulos B."/>
            <person name="Baker S."/>
            <person name="Barry K."/>
            <person name="Bills G."/>
            <person name="Bluhm B."/>
            <person name="Cannon C."/>
            <person name="Castanera R."/>
            <person name="Culley D."/>
            <person name="Daum C."/>
            <person name="Ezra D."/>
            <person name="Gonzalez J."/>
            <person name="Henrissat B."/>
            <person name="Kuo A."/>
            <person name="Liang C."/>
            <person name="Lipzen A."/>
            <person name="Lutzoni F."/>
            <person name="Magnuson J."/>
            <person name="Mondo S."/>
            <person name="Nolan M."/>
            <person name="Ohm R."/>
            <person name="Pangilinan J."/>
            <person name="Park H.-J."/>
            <person name="Ramirez L."/>
            <person name="Alfaro M."/>
            <person name="Sun H."/>
            <person name="Tritt A."/>
            <person name="Yoshinaga Y."/>
            <person name="Zwiers L.-H."/>
            <person name="Turgeon B."/>
            <person name="Goodwin S."/>
            <person name="Spatafora J."/>
            <person name="Crous P."/>
            <person name="Grigoriev I."/>
        </authorList>
    </citation>
    <scope>NUCLEOTIDE SEQUENCE</scope>
    <source>
        <strain evidence="3">CBS 269.34</strain>
    </source>
</reference>
<dbReference type="PANTHER" id="PTHR35391:SF7">
    <property type="entry name" value="C2H2-TYPE DOMAIN-CONTAINING PROTEIN"/>
    <property type="match status" value="1"/>
</dbReference>
<gene>
    <name evidence="3" type="ORF">BU16DRAFT_288004</name>
</gene>
<evidence type="ECO:0000313" key="3">
    <source>
        <dbReference type="EMBL" id="KAF2498252.1"/>
    </source>
</evidence>
<feature type="domain" description="C2H2-type" evidence="2">
    <location>
        <begin position="339"/>
        <end position="365"/>
    </location>
</feature>
<dbReference type="Proteomes" id="UP000799750">
    <property type="component" value="Unassembled WGS sequence"/>
</dbReference>
<feature type="domain" description="C2H2-type" evidence="2">
    <location>
        <begin position="369"/>
        <end position="393"/>
    </location>
</feature>
<dbReference type="InterPro" id="IPR013087">
    <property type="entry name" value="Znf_C2H2_type"/>
</dbReference>
<feature type="region of interest" description="Disordered" evidence="1">
    <location>
        <begin position="537"/>
        <end position="584"/>
    </location>
</feature>
<protein>
    <recommendedName>
        <fullName evidence="2">C2H2-type domain-containing protein</fullName>
    </recommendedName>
</protein>
<keyword evidence="4" id="KW-1185">Reference proteome</keyword>
<evidence type="ECO:0000313" key="4">
    <source>
        <dbReference type="Proteomes" id="UP000799750"/>
    </source>
</evidence>
<dbReference type="OrthoDB" id="6133115at2759"/>
<evidence type="ECO:0000256" key="1">
    <source>
        <dbReference type="SAM" id="MobiDB-lite"/>
    </source>
</evidence>
<dbReference type="PANTHER" id="PTHR35391">
    <property type="entry name" value="C2H2-TYPE DOMAIN-CONTAINING PROTEIN-RELATED"/>
    <property type="match status" value="1"/>
</dbReference>
<organism evidence="3 4">
    <name type="scientific">Lophium mytilinum</name>
    <dbReference type="NCBI Taxonomy" id="390894"/>
    <lineage>
        <taxon>Eukaryota</taxon>
        <taxon>Fungi</taxon>
        <taxon>Dikarya</taxon>
        <taxon>Ascomycota</taxon>
        <taxon>Pezizomycotina</taxon>
        <taxon>Dothideomycetes</taxon>
        <taxon>Pleosporomycetidae</taxon>
        <taxon>Mytilinidiales</taxon>
        <taxon>Mytilinidiaceae</taxon>
        <taxon>Lophium</taxon>
    </lineage>
</organism>
<sequence length="584" mass="66724">MSASVSAQCRACIQKLTTIVSTLSAPDRQKGRLHHAQVNDELERFTLWIGNIGALHPPESSLSLESRLREAKDVLTHVLELLDDLIEVAGELLEIVSGDREGETASTHNAGEEEDQNEETELLTEFGACITRLYRVSRLIRQAAPTDLFMKALSRNRYQFNDQYDIAHVGEKYPKLATEERVWLQKRLGRAITQRRHYLSYIRDHRDKLERMPTDGKIREHESQAPSRQHPAIKQFLDSSSRPSTFFTKASSLKPDQITSEMLAAEEESDPEDDVRSYTTISRSVDGDLDSSATVRIPKLDGLRTKGNKAVECPFCFRMKKFKDERAWRRHVFSDLRVYVCTFPDCDAPYFVDINEWFRHEMQNHRISYTCQFCERKTFQLKERYLTHVRKRHPNVLQDGTEQPLLYIARKPLDQIPALECPCCWKWVDRLKERAGVGGMPPDGPEHMLTVVPTVFKRHLASHLEQLALFAVPIASPIEGDARSDAAVEEVGAFTKDSNLSTLAYDSSRPSSSASQEQPSDDVKTIEWWKAMENKLEGRTEDSTSLLDRKGPELLEQDGLEPQVSPYKRIRGTLGDREKLDPSL</sequence>
<feature type="compositionally biased region" description="Basic and acidic residues" evidence="1">
    <location>
        <begin position="574"/>
        <end position="584"/>
    </location>
</feature>
<dbReference type="Pfam" id="PF26082">
    <property type="entry name" value="zf-C2H2_AcuF"/>
    <property type="match status" value="1"/>
</dbReference>
<dbReference type="InterPro" id="IPR058925">
    <property type="entry name" value="zf-C2H2_AcuF"/>
</dbReference>
<accession>A0A6A6R1J6</accession>
<dbReference type="AlphaFoldDB" id="A0A6A6R1J6"/>